<accession>A0A699QI69</accession>
<organism evidence="2">
    <name type="scientific">Tanacetum cinerariifolium</name>
    <name type="common">Dalmatian daisy</name>
    <name type="synonym">Chrysanthemum cinerariifolium</name>
    <dbReference type="NCBI Taxonomy" id="118510"/>
    <lineage>
        <taxon>Eukaryota</taxon>
        <taxon>Viridiplantae</taxon>
        <taxon>Streptophyta</taxon>
        <taxon>Embryophyta</taxon>
        <taxon>Tracheophyta</taxon>
        <taxon>Spermatophyta</taxon>
        <taxon>Magnoliopsida</taxon>
        <taxon>eudicotyledons</taxon>
        <taxon>Gunneridae</taxon>
        <taxon>Pentapetalae</taxon>
        <taxon>asterids</taxon>
        <taxon>campanulids</taxon>
        <taxon>Asterales</taxon>
        <taxon>Asteraceae</taxon>
        <taxon>Asteroideae</taxon>
        <taxon>Anthemideae</taxon>
        <taxon>Anthemidinae</taxon>
        <taxon>Tanacetum</taxon>
    </lineage>
</organism>
<feature type="transmembrane region" description="Helical" evidence="1">
    <location>
        <begin position="53"/>
        <end position="75"/>
    </location>
</feature>
<name>A0A699QI69_TANCI</name>
<dbReference type="EMBL" id="BKCJ011039822">
    <property type="protein sequence ID" value="GFC72867.1"/>
    <property type="molecule type" value="Genomic_DNA"/>
</dbReference>
<keyword evidence="1" id="KW-0472">Membrane</keyword>
<evidence type="ECO:0000256" key="1">
    <source>
        <dbReference type="SAM" id="Phobius"/>
    </source>
</evidence>
<comment type="caution">
    <text evidence="2">The sequence shown here is derived from an EMBL/GenBank/DDBJ whole genome shotgun (WGS) entry which is preliminary data.</text>
</comment>
<sequence length="184" mass="21451">MFTTLLILKRIRVMRAFLEWSLSSICLDNLLIIQRNRYLPLGLMLDDMLKKVSPLGMMLFMFLVRTFLGGVLWILPNGARSQTNMLERFDNLLTDYDNLAEAHVECPKTVRKLVTACQDLEHTARLYTDAINRLRTVREEHARCRQRIQILEKEKNYLSFTIHDQAARILLLEAELAKQDSALT</sequence>
<keyword evidence="1" id="KW-0812">Transmembrane</keyword>
<protein>
    <submittedName>
        <fullName evidence="2">Uncharacterized protein</fullName>
    </submittedName>
</protein>
<keyword evidence="1" id="KW-1133">Transmembrane helix</keyword>
<evidence type="ECO:0000313" key="2">
    <source>
        <dbReference type="EMBL" id="GFC72867.1"/>
    </source>
</evidence>
<proteinExistence type="predicted"/>
<reference evidence="2" key="1">
    <citation type="journal article" date="2019" name="Sci. Rep.">
        <title>Draft genome of Tanacetum cinerariifolium, the natural source of mosquito coil.</title>
        <authorList>
            <person name="Yamashiro T."/>
            <person name="Shiraishi A."/>
            <person name="Satake H."/>
            <person name="Nakayama K."/>
        </authorList>
    </citation>
    <scope>NUCLEOTIDE SEQUENCE</scope>
</reference>
<gene>
    <name evidence="2" type="ORF">Tci_844837</name>
</gene>
<dbReference type="AlphaFoldDB" id="A0A699QI69"/>